<dbReference type="RefSeq" id="WP_114277812.1">
    <property type="nucleotide sequence ID" value="NZ_QPJY01000001.1"/>
</dbReference>
<gene>
    <name evidence="1" type="ORF">DFQ59_101212</name>
</gene>
<sequence length="130" mass="14782">MKQSLFQEKYPIFTLEVSKEETRFRSVDEIIAFFKERIDAHDVARFIAIFDHYSHTKALEAGQISADILDARNIVFCFGIALPNPAVMAVRPRSIGVTELSDRFVINFMEAPMPVANNSMESWAKAVKNL</sequence>
<dbReference type="InterPro" id="IPR049204">
    <property type="entry name" value="DUF6858"/>
</dbReference>
<evidence type="ECO:0000313" key="2">
    <source>
        <dbReference type="Proteomes" id="UP000252707"/>
    </source>
</evidence>
<organism evidence="1 2">
    <name type="scientific">Thioalbus denitrificans</name>
    <dbReference type="NCBI Taxonomy" id="547122"/>
    <lineage>
        <taxon>Bacteria</taxon>
        <taxon>Pseudomonadati</taxon>
        <taxon>Pseudomonadota</taxon>
        <taxon>Gammaproteobacteria</taxon>
        <taxon>Chromatiales</taxon>
        <taxon>Ectothiorhodospiraceae</taxon>
        <taxon>Thioalbus</taxon>
    </lineage>
</organism>
<comment type="caution">
    <text evidence="1">The sequence shown here is derived from an EMBL/GenBank/DDBJ whole genome shotgun (WGS) entry which is preliminary data.</text>
</comment>
<dbReference type="EMBL" id="QPJY01000001">
    <property type="protein sequence ID" value="RCX32914.1"/>
    <property type="molecule type" value="Genomic_DNA"/>
</dbReference>
<dbReference type="Pfam" id="PF21651">
    <property type="entry name" value="DUF6858"/>
    <property type="match status" value="1"/>
</dbReference>
<protein>
    <submittedName>
        <fullName evidence="1">Uncharacterized protein</fullName>
    </submittedName>
</protein>
<dbReference type="OrthoDB" id="597829at2"/>
<accession>A0A369CM30</accession>
<evidence type="ECO:0000313" key="1">
    <source>
        <dbReference type="EMBL" id="RCX32914.1"/>
    </source>
</evidence>
<dbReference type="Proteomes" id="UP000252707">
    <property type="component" value="Unassembled WGS sequence"/>
</dbReference>
<reference evidence="1 2" key="1">
    <citation type="submission" date="2018-07" db="EMBL/GenBank/DDBJ databases">
        <title>Genomic Encyclopedia of Type Strains, Phase IV (KMG-IV): sequencing the most valuable type-strain genomes for metagenomic binning, comparative biology and taxonomic classification.</title>
        <authorList>
            <person name="Goeker M."/>
        </authorList>
    </citation>
    <scope>NUCLEOTIDE SEQUENCE [LARGE SCALE GENOMIC DNA]</scope>
    <source>
        <strain evidence="1 2">DSM 26407</strain>
    </source>
</reference>
<name>A0A369CM30_9GAMM</name>
<dbReference type="AlphaFoldDB" id="A0A369CM30"/>
<keyword evidence="2" id="KW-1185">Reference proteome</keyword>
<proteinExistence type="predicted"/>